<gene>
    <name evidence="1" type="ORF">ACCUM_3822</name>
</gene>
<dbReference type="AlphaFoldDB" id="A0A5S4EH63"/>
<keyword evidence="2" id="KW-1185">Reference proteome</keyword>
<proteinExistence type="predicted"/>
<comment type="caution">
    <text evidence="1">The sequence shown here is derived from an EMBL/GenBank/DDBJ whole genome shotgun (WGS) entry which is preliminary data.</text>
</comment>
<accession>A0A5S4EH63</accession>
<organism evidence="1 2">
    <name type="scientific">Candidatus Accumulibacter phosphatis</name>
    <dbReference type="NCBI Taxonomy" id="327160"/>
    <lineage>
        <taxon>Bacteria</taxon>
        <taxon>Pseudomonadati</taxon>
        <taxon>Pseudomonadota</taxon>
        <taxon>Betaproteobacteria</taxon>
        <taxon>Candidatus Accumulibacter</taxon>
    </lineage>
</organism>
<dbReference type="Proteomes" id="UP000306324">
    <property type="component" value="Unassembled WGS sequence"/>
</dbReference>
<evidence type="ECO:0000313" key="2">
    <source>
        <dbReference type="Proteomes" id="UP000306324"/>
    </source>
</evidence>
<dbReference type="EMBL" id="SWAD01000174">
    <property type="protein sequence ID" value="TMQ74628.1"/>
    <property type="molecule type" value="Genomic_DNA"/>
</dbReference>
<evidence type="ECO:0000313" key="1">
    <source>
        <dbReference type="EMBL" id="TMQ74628.1"/>
    </source>
</evidence>
<reference evidence="1 2" key="1">
    <citation type="submission" date="2019-04" db="EMBL/GenBank/DDBJ databases">
        <title>A novel phosphate-accumulating bacterium identified in bioreactor for phosphate removal from wastewater.</title>
        <authorList>
            <person name="Kotlyarov R.Y."/>
            <person name="Beletsky A.V."/>
            <person name="Kallistova A.Y."/>
            <person name="Dorofeev A.G."/>
            <person name="Nikolaev Y.Y."/>
            <person name="Pimenov N.V."/>
            <person name="Ravin N.V."/>
            <person name="Mardanov A.V."/>
        </authorList>
    </citation>
    <scope>NUCLEOTIDE SEQUENCE [LARGE SCALE GENOMIC DNA]</scope>
    <source>
        <strain evidence="1 2">Bin19</strain>
    </source>
</reference>
<protein>
    <submittedName>
        <fullName evidence="1">Uncharacterized protein</fullName>
    </submittedName>
</protein>
<sequence length="37" mass="4213">MQQELILELEAHSGTLMQKPGQLVDRALPLEMEKPTH</sequence>
<name>A0A5S4EH63_9PROT</name>